<dbReference type="PANTHER" id="PTHR42718">
    <property type="entry name" value="MAJOR FACILITATOR SUPERFAMILY MULTIDRUG TRANSPORTER MFSC"/>
    <property type="match status" value="1"/>
</dbReference>
<feature type="transmembrane region" description="Helical" evidence="7">
    <location>
        <begin position="234"/>
        <end position="254"/>
    </location>
</feature>
<comment type="subcellular location">
    <subcellularLocation>
        <location evidence="1">Cell membrane</location>
        <topology evidence="1">Multi-pass membrane protein</topology>
    </subcellularLocation>
</comment>
<keyword evidence="6 7" id="KW-0472">Membrane</keyword>
<feature type="transmembrane region" description="Helical" evidence="7">
    <location>
        <begin position="53"/>
        <end position="72"/>
    </location>
</feature>
<feature type="domain" description="Major facilitator superfamily (MFS) profile" evidence="8">
    <location>
        <begin position="18"/>
        <end position="465"/>
    </location>
</feature>
<evidence type="ECO:0000256" key="2">
    <source>
        <dbReference type="ARBA" id="ARBA00022448"/>
    </source>
</evidence>
<gene>
    <name evidence="9" type="ORF">SAMN06295973_3789</name>
</gene>
<keyword evidence="2" id="KW-0813">Transport</keyword>
<dbReference type="Pfam" id="PF07690">
    <property type="entry name" value="MFS_1"/>
    <property type="match status" value="2"/>
</dbReference>
<feature type="transmembrane region" description="Helical" evidence="7">
    <location>
        <begin position="302"/>
        <end position="321"/>
    </location>
</feature>
<feature type="transmembrane region" description="Helical" evidence="7">
    <location>
        <begin position="274"/>
        <end position="296"/>
    </location>
</feature>
<dbReference type="Gene3D" id="1.20.1250.20">
    <property type="entry name" value="MFS general substrate transporter like domains"/>
    <property type="match status" value="1"/>
</dbReference>
<feature type="transmembrane region" description="Helical" evidence="7">
    <location>
        <begin position="109"/>
        <end position="130"/>
    </location>
</feature>
<dbReference type="InterPro" id="IPR036259">
    <property type="entry name" value="MFS_trans_sf"/>
</dbReference>
<dbReference type="InterPro" id="IPR004638">
    <property type="entry name" value="EmrB-like"/>
</dbReference>
<name>A0ABY1LR83_9MICO</name>
<evidence type="ECO:0000313" key="9">
    <source>
        <dbReference type="EMBL" id="SKC75706.1"/>
    </source>
</evidence>
<comment type="caution">
    <text evidence="9">The sequence shown here is derived from an EMBL/GenBank/DDBJ whole genome shotgun (WGS) entry which is preliminary data.</text>
</comment>
<sequence>MPTPIEEALLDVRTQRAIALLVAGCFFMENLDGTILTTAAPSIARDLGTSSTAVGLAVTAFLLTVAVLIPVSGWLTDRFGAKRIFALAIAVFTIASVLCALSSSLPVLVGFRVLQGVGGALMVPVGRLAVLRVTPKERLIQAIALLTWPALAAPIIAPFLGGVITQYASWHWIFLINVPIGVVAFIVALRIVPDFAADEVPPLDWLGLSLACVGLASLLVAASLVSGAGFDARWFAGSLVAGIVLLALAIRHLFRAPHPFVDLRSLRIETFRLANAGGSVYRLTISAVPFLLPLLFQDAFGWTPVQAGSMVLFLFAGNLAIKPATTWMLRRFGFRLVLVSSNLIGVLCMAGMAFLTADTSIVLMALLLFLSGVARSIGFTAYNTITFADVEPAAMSRANTLNSTLQQVASGFGVAVGAILLTTGFSLEDGVGGGQLLPYQFAFLAIAVLTLFPTIEAWLLSRAAGHSVIGVR</sequence>
<keyword evidence="10" id="KW-1185">Reference proteome</keyword>
<evidence type="ECO:0000259" key="8">
    <source>
        <dbReference type="PROSITE" id="PS50850"/>
    </source>
</evidence>
<dbReference type="CDD" id="cd17503">
    <property type="entry name" value="MFS_LmrB_MDR_like"/>
    <property type="match status" value="1"/>
</dbReference>
<feature type="transmembrane region" description="Helical" evidence="7">
    <location>
        <begin position="142"/>
        <end position="164"/>
    </location>
</feature>
<protein>
    <submittedName>
        <fullName evidence="9">Drug resistance transporter, EmrB/QacA subfamily</fullName>
    </submittedName>
</protein>
<evidence type="ECO:0000256" key="4">
    <source>
        <dbReference type="ARBA" id="ARBA00022692"/>
    </source>
</evidence>
<keyword evidence="3" id="KW-1003">Cell membrane</keyword>
<dbReference type="SUPFAM" id="SSF103473">
    <property type="entry name" value="MFS general substrate transporter"/>
    <property type="match status" value="1"/>
</dbReference>
<feature type="transmembrane region" description="Helical" evidence="7">
    <location>
        <begin position="170"/>
        <end position="193"/>
    </location>
</feature>
<evidence type="ECO:0000256" key="6">
    <source>
        <dbReference type="ARBA" id="ARBA00023136"/>
    </source>
</evidence>
<proteinExistence type="predicted"/>
<feature type="transmembrane region" description="Helical" evidence="7">
    <location>
        <begin position="205"/>
        <end position="228"/>
    </location>
</feature>
<feature type="transmembrane region" description="Helical" evidence="7">
    <location>
        <begin position="84"/>
        <end position="103"/>
    </location>
</feature>
<dbReference type="Gene3D" id="1.20.1720.10">
    <property type="entry name" value="Multidrug resistance protein D"/>
    <property type="match status" value="1"/>
</dbReference>
<feature type="transmembrane region" description="Helical" evidence="7">
    <location>
        <begin position="439"/>
        <end position="460"/>
    </location>
</feature>
<dbReference type="RefSeq" id="WP_341864868.1">
    <property type="nucleotide sequence ID" value="NZ_FUZO01000004.1"/>
</dbReference>
<accession>A0ABY1LR83</accession>
<reference evidence="9 10" key="1">
    <citation type="submission" date="2017-02" db="EMBL/GenBank/DDBJ databases">
        <authorList>
            <person name="Varghese N."/>
            <person name="Submissions S."/>
        </authorList>
    </citation>
    <scope>NUCLEOTIDE SEQUENCE [LARGE SCALE GENOMIC DNA]</scope>
    <source>
        <strain evidence="9 10">VKM Ac-1787</strain>
    </source>
</reference>
<organism evidence="9 10">
    <name type="scientific">Plantibacter cousiniae</name>
    <name type="common">nom. nud.</name>
    <dbReference type="NCBI Taxonomy" id="199709"/>
    <lineage>
        <taxon>Bacteria</taxon>
        <taxon>Bacillati</taxon>
        <taxon>Actinomycetota</taxon>
        <taxon>Actinomycetes</taxon>
        <taxon>Micrococcales</taxon>
        <taxon>Microbacteriaceae</taxon>
        <taxon>Plantibacter</taxon>
    </lineage>
</organism>
<evidence type="ECO:0000256" key="5">
    <source>
        <dbReference type="ARBA" id="ARBA00022989"/>
    </source>
</evidence>
<feature type="transmembrane region" description="Helical" evidence="7">
    <location>
        <begin position="361"/>
        <end position="387"/>
    </location>
</feature>
<feature type="transmembrane region" description="Helical" evidence="7">
    <location>
        <begin position="408"/>
        <end position="427"/>
    </location>
</feature>
<dbReference type="EMBL" id="FUZO01000004">
    <property type="protein sequence ID" value="SKC75706.1"/>
    <property type="molecule type" value="Genomic_DNA"/>
</dbReference>
<dbReference type="InterPro" id="IPR020846">
    <property type="entry name" value="MFS_dom"/>
</dbReference>
<dbReference type="PANTHER" id="PTHR42718:SF46">
    <property type="entry name" value="BLR6921 PROTEIN"/>
    <property type="match status" value="1"/>
</dbReference>
<evidence type="ECO:0000256" key="1">
    <source>
        <dbReference type="ARBA" id="ARBA00004651"/>
    </source>
</evidence>
<keyword evidence="4 7" id="KW-0812">Transmembrane</keyword>
<dbReference type="PROSITE" id="PS50850">
    <property type="entry name" value="MFS"/>
    <property type="match status" value="1"/>
</dbReference>
<evidence type="ECO:0000313" key="10">
    <source>
        <dbReference type="Proteomes" id="UP000190827"/>
    </source>
</evidence>
<dbReference type="InterPro" id="IPR011701">
    <property type="entry name" value="MFS"/>
</dbReference>
<dbReference type="Proteomes" id="UP000190827">
    <property type="component" value="Unassembled WGS sequence"/>
</dbReference>
<evidence type="ECO:0000256" key="3">
    <source>
        <dbReference type="ARBA" id="ARBA00022475"/>
    </source>
</evidence>
<dbReference type="NCBIfam" id="TIGR00711">
    <property type="entry name" value="efflux_EmrB"/>
    <property type="match status" value="1"/>
</dbReference>
<feature type="transmembrane region" description="Helical" evidence="7">
    <location>
        <begin position="333"/>
        <end position="355"/>
    </location>
</feature>
<keyword evidence="5 7" id="KW-1133">Transmembrane helix</keyword>
<evidence type="ECO:0000256" key="7">
    <source>
        <dbReference type="SAM" id="Phobius"/>
    </source>
</evidence>